<reference evidence="3 4" key="1">
    <citation type="submission" date="2019-07" db="EMBL/GenBank/DDBJ databases">
        <title>Sphingomonas solaris sp. nov., isolated from a solar panel from Boston, Massachusetts.</title>
        <authorList>
            <person name="Tanner K."/>
            <person name="Pascual J."/>
            <person name="Mancuso C."/>
            <person name="Pereto J."/>
            <person name="Khalil A."/>
            <person name="Vilanova C."/>
        </authorList>
    </citation>
    <scope>NUCLEOTIDE SEQUENCE [LARGE SCALE GENOMIC DNA]</scope>
    <source>
        <strain evidence="3 4">R4DWN</strain>
    </source>
</reference>
<dbReference type="InterPro" id="IPR010131">
    <property type="entry name" value="MdtP/NodT-like"/>
</dbReference>
<dbReference type="Proteomes" id="UP000318681">
    <property type="component" value="Unassembled WGS sequence"/>
</dbReference>
<evidence type="ECO:0000313" key="3">
    <source>
        <dbReference type="EMBL" id="TVV75472.1"/>
    </source>
</evidence>
<proteinExistence type="inferred from homology"/>
<keyword evidence="2" id="KW-0732">Signal</keyword>
<dbReference type="InterPro" id="IPR003423">
    <property type="entry name" value="OMP_efflux"/>
</dbReference>
<dbReference type="PANTHER" id="PTHR30203">
    <property type="entry name" value="OUTER MEMBRANE CATION EFFLUX PROTEIN"/>
    <property type="match status" value="1"/>
</dbReference>
<dbReference type="PANTHER" id="PTHR30203:SF24">
    <property type="entry name" value="BLR4935 PROTEIN"/>
    <property type="match status" value="1"/>
</dbReference>
<name>A0A558R845_9SPHN</name>
<dbReference type="AlphaFoldDB" id="A0A558R845"/>
<dbReference type="RefSeq" id="WP_145149501.1">
    <property type="nucleotide sequence ID" value="NZ_VNIM01000020.1"/>
</dbReference>
<dbReference type="Gene3D" id="1.20.1600.10">
    <property type="entry name" value="Outer membrane efflux proteins (OEP)"/>
    <property type="match status" value="1"/>
</dbReference>
<evidence type="ECO:0000256" key="1">
    <source>
        <dbReference type="ARBA" id="ARBA00007613"/>
    </source>
</evidence>
<gene>
    <name evidence="3" type="ORF">FOY91_07025</name>
</gene>
<feature type="chain" id="PRO_5021784204" evidence="2">
    <location>
        <begin position="20"/>
        <end position="424"/>
    </location>
</feature>
<dbReference type="EMBL" id="VNIM01000020">
    <property type="protein sequence ID" value="TVV75472.1"/>
    <property type="molecule type" value="Genomic_DNA"/>
</dbReference>
<sequence>MKSIIAALLAATVCAAAPAQVPPLPELDDAIPQGPSFTLDQAMLQADDSSPARGLAEAGLRGAVAGRRVAGLRPNPSIGIASENFAGNGQYRGFDSAETTVSVDVPIELGGKRGARMALAGALAHRAQVDAAVARADMRLMVAQAYIAAIAAERRLAAARTQSVIATQTEKAARVRVSAGEASPIDDQRADLLRINAEADVEKLERLALTARGNLARLLGRPVAGAFDLAWFHHFEPAGPARPIDAEGTLALAAATADSETAEAQVRLARSLRVPDLAIGAGARRLAQTNDTVAVVSLSLPIPVRTSGTAAIAQASAERDKAVAQRRLALIQAEQAIADVQAEVANAATTARTANGPAIAVAREAARIARIGYREGKFDQTALLDVERSLTETRLAAVDALAAYHEARARLDRLTAAVPVETSR</sequence>
<comment type="caution">
    <text evidence="3">The sequence shown here is derived from an EMBL/GenBank/DDBJ whole genome shotgun (WGS) entry which is preliminary data.</text>
</comment>
<keyword evidence="4" id="KW-1185">Reference proteome</keyword>
<evidence type="ECO:0000256" key="2">
    <source>
        <dbReference type="SAM" id="SignalP"/>
    </source>
</evidence>
<feature type="signal peptide" evidence="2">
    <location>
        <begin position="1"/>
        <end position="19"/>
    </location>
</feature>
<protein>
    <submittedName>
        <fullName evidence="3">TolC family protein</fullName>
    </submittedName>
</protein>
<accession>A0A558R845</accession>
<dbReference type="OrthoDB" id="9791261at2"/>
<organism evidence="3 4">
    <name type="scientific">Alterirhizorhabdus solaris</name>
    <dbReference type="NCBI Taxonomy" id="2529389"/>
    <lineage>
        <taxon>Bacteria</taxon>
        <taxon>Pseudomonadati</taxon>
        <taxon>Pseudomonadota</taxon>
        <taxon>Alphaproteobacteria</taxon>
        <taxon>Sphingomonadales</taxon>
        <taxon>Rhizorhabdaceae</taxon>
        <taxon>Alterirhizorhabdus</taxon>
    </lineage>
</organism>
<dbReference type="SUPFAM" id="SSF56954">
    <property type="entry name" value="Outer membrane efflux proteins (OEP)"/>
    <property type="match status" value="1"/>
</dbReference>
<dbReference type="Pfam" id="PF02321">
    <property type="entry name" value="OEP"/>
    <property type="match status" value="2"/>
</dbReference>
<dbReference type="GO" id="GO:0015562">
    <property type="term" value="F:efflux transmembrane transporter activity"/>
    <property type="evidence" value="ECO:0007669"/>
    <property type="project" value="InterPro"/>
</dbReference>
<comment type="similarity">
    <text evidence="1">Belongs to the outer membrane factor (OMF) (TC 1.B.17) family.</text>
</comment>
<evidence type="ECO:0000313" key="4">
    <source>
        <dbReference type="Proteomes" id="UP000318681"/>
    </source>
</evidence>